<sequence length="258" mass="28745">MQERYLLLFAHQVPGRKAPPKFLILLIHIVVRPRTRRIKKRDKKDEKAASHSLHVGSAGETQEGIPGKQQAKGQTNPLALQLMAQGLYNHSTIPIREEDEDKLLPPIATTTFTNNTSNTNTTIAATTTNQTNTANTDINTTISNTTTSTQPLQRNTGGDYSGGFSSAPRRHTAHLLPHTWHHQEILQAWDSCSSPTRVKGDSQRIPEYQKINEIRCLKVRVKNVIVTNLSKPSGVHALFVSYFNMSGEKRLIPQTNKG</sequence>
<proteinExistence type="predicted"/>
<evidence type="ECO:0000313" key="4">
    <source>
        <dbReference type="Proteomes" id="UP001487740"/>
    </source>
</evidence>
<dbReference type="Proteomes" id="UP001487740">
    <property type="component" value="Unassembled WGS sequence"/>
</dbReference>
<dbReference type="Pfam" id="PF10525">
    <property type="entry name" value="Engrail_1_C_sig"/>
    <property type="match status" value="1"/>
</dbReference>
<dbReference type="PROSITE" id="PS00033">
    <property type="entry name" value="ENGRAILED"/>
    <property type="match status" value="1"/>
</dbReference>
<feature type="region of interest" description="Disordered" evidence="1">
    <location>
        <begin position="135"/>
        <end position="155"/>
    </location>
</feature>
<feature type="compositionally biased region" description="Low complexity" evidence="1">
    <location>
        <begin position="135"/>
        <end position="149"/>
    </location>
</feature>
<evidence type="ECO:0000259" key="2">
    <source>
        <dbReference type="Pfam" id="PF10525"/>
    </source>
</evidence>
<comment type="caution">
    <text evidence="3">The sequence shown here is derived from an EMBL/GenBank/DDBJ whole genome shotgun (WGS) entry which is preliminary data.</text>
</comment>
<evidence type="ECO:0000313" key="3">
    <source>
        <dbReference type="EMBL" id="KAK8393844.1"/>
    </source>
</evidence>
<name>A0AAW0U1B6_SCYPA</name>
<dbReference type="AlphaFoldDB" id="A0AAW0U1B6"/>
<organism evidence="3 4">
    <name type="scientific">Scylla paramamosain</name>
    <name type="common">Mud crab</name>
    <dbReference type="NCBI Taxonomy" id="85552"/>
    <lineage>
        <taxon>Eukaryota</taxon>
        <taxon>Metazoa</taxon>
        <taxon>Ecdysozoa</taxon>
        <taxon>Arthropoda</taxon>
        <taxon>Crustacea</taxon>
        <taxon>Multicrustacea</taxon>
        <taxon>Malacostraca</taxon>
        <taxon>Eumalacostraca</taxon>
        <taxon>Eucarida</taxon>
        <taxon>Decapoda</taxon>
        <taxon>Pleocyemata</taxon>
        <taxon>Brachyura</taxon>
        <taxon>Eubrachyura</taxon>
        <taxon>Portunoidea</taxon>
        <taxon>Portunidae</taxon>
        <taxon>Portuninae</taxon>
        <taxon>Scylla</taxon>
    </lineage>
</organism>
<feature type="region of interest" description="Disordered" evidence="1">
    <location>
        <begin position="36"/>
        <end position="74"/>
    </location>
</feature>
<accession>A0AAW0U1B6</accession>
<evidence type="ECO:0000256" key="1">
    <source>
        <dbReference type="SAM" id="MobiDB-lite"/>
    </source>
</evidence>
<dbReference type="InterPro" id="IPR019549">
    <property type="entry name" value="Homeobox-engrailed_C-terminal"/>
</dbReference>
<feature type="domain" description="Homeobox engrailed C-terminal" evidence="2">
    <location>
        <begin position="71"/>
        <end position="101"/>
    </location>
</feature>
<protein>
    <recommendedName>
        <fullName evidence="2">Homeobox engrailed C-terminal domain-containing protein</fullName>
    </recommendedName>
</protein>
<dbReference type="InterPro" id="IPR019737">
    <property type="entry name" value="Homeobox-engrailed_CS"/>
</dbReference>
<dbReference type="EMBL" id="JARAKH010000020">
    <property type="protein sequence ID" value="KAK8393844.1"/>
    <property type="molecule type" value="Genomic_DNA"/>
</dbReference>
<gene>
    <name evidence="3" type="ORF">O3P69_006871</name>
</gene>
<keyword evidence="4" id="KW-1185">Reference proteome</keyword>
<reference evidence="3 4" key="1">
    <citation type="submission" date="2023-03" db="EMBL/GenBank/DDBJ databases">
        <title>High-quality genome of Scylla paramamosain provides insights in environmental adaptation.</title>
        <authorList>
            <person name="Zhang L."/>
        </authorList>
    </citation>
    <scope>NUCLEOTIDE SEQUENCE [LARGE SCALE GENOMIC DNA]</scope>
    <source>
        <strain evidence="3">LZ_2023a</strain>
        <tissue evidence="3">Muscle</tissue>
    </source>
</reference>